<accession>A0A2S5A0T3</accession>
<evidence type="ECO:0000313" key="2">
    <source>
        <dbReference type="Proteomes" id="UP000236893"/>
    </source>
</evidence>
<protein>
    <submittedName>
        <fullName evidence="1">Uncharacterized protein</fullName>
    </submittedName>
</protein>
<gene>
    <name evidence="1" type="ORF">C3K47_14105</name>
</gene>
<dbReference type="RefSeq" id="WP_103789790.1">
    <property type="nucleotide sequence ID" value="NZ_PQVF01000009.1"/>
</dbReference>
<sequence length="109" mass="12379">MKMTYLIIGAILAGGLIFYLTSCHHENVSKAAKQFIDLSQTYLNKATKTQTTTLPTADQVKFYLLTNNGVYVGQDIMQNFEDNSSEWAKLFEEANKVLTELRQTTTKYN</sequence>
<dbReference type="AlphaFoldDB" id="A0A2S5A0T3"/>
<dbReference type="Proteomes" id="UP000236893">
    <property type="component" value="Unassembled WGS sequence"/>
</dbReference>
<name>A0A2S5A0T3_9SPHI</name>
<comment type="caution">
    <text evidence="1">The sequence shown here is derived from an EMBL/GenBank/DDBJ whole genome shotgun (WGS) entry which is preliminary data.</text>
</comment>
<organism evidence="1 2">
    <name type="scientific">Solitalea longa</name>
    <dbReference type="NCBI Taxonomy" id="2079460"/>
    <lineage>
        <taxon>Bacteria</taxon>
        <taxon>Pseudomonadati</taxon>
        <taxon>Bacteroidota</taxon>
        <taxon>Sphingobacteriia</taxon>
        <taxon>Sphingobacteriales</taxon>
        <taxon>Sphingobacteriaceae</taxon>
        <taxon>Solitalea</taxon>
    </lineage>
</organism>
<proteinExistence type="predicted"/>
<evidence type="ECO:0000313" key="1">
    <source>
        <dbReference type="EMBL" id="POY35877.1"/>
    </source>
</evidence>
<keyword evidence="2" id="KW-1185">Reference proteome</keyword>
<dbReference type="EMBL" id="PQVF01000009">
    <property type="protein sequence ID" value="POY35877.1"/>
    <property type="molecule type" value="Genomic_DNA"/>
</dbReference>
<reference evidence="1 2" key="1">
    <citation type="submission" date="2018-01" db="EMBL/GenBank/DDBJ databases">
        <authorList>
            <person name="Gaut B.S."/>
            <person name="Morton B.R."/>
            <person name="Clegg M.T."/>
            <person name="Duvall M.R."/>
        </authorList>
    </citation>
    <scope>NUCLEOTIDE SEQUENCE [LARGE SCALE GENOMIC DNA]</scope>
    <source>
        <strain evidence="1 2">HR-AV</strain>
    </source>
</reference>
<dbReference type="OrthoDB" id="1359268at2"/>